<sequence>MSYCLAFLFLLKFLSSPSLQTLFFPDLSLSLSNLAYTVDAFKIPTHHS</sequence>
<evidence type="ECO:0000256" key="1">
    <source>
        <dbReference type="SAM" id="SignalP"/>
    </source>
</evidence>
<gene>
    <name evidence="2" type="ORF">COLO4_38307</name>
</gene>
<keyword evidence="1" id="KW-0732">Signal</keyword>
<dbReference type="AlphaFoldDB" id="A0A1R3FVN6"/>
<dbReference type="Proteomes" id="UP000187203">
    <property type="component" value="Unassembled WGS sequence"/>
</dbReference>
<accession>A0A1R3FVN6</accession>
<organism evidence="2 3">
    <name type="scientific">Corchorus olitorius</name>
    <dbReference type="NCBI Taxonomy" id="93759"/>
    <lineage>
        <taxon>Eukaryota</taxon>
        <taxon>Viridiplantae</taxon>
        <taxon>Streptophyta</taxon>
        <taxon>Embryophyta</taxon>
        <taxon>Tracheophyta</taxon>
        <taxon>Spermatophyta</taxon>
        <taxon>Magnoliopsida</taxon>
        <taxon>eudicotyledons</taxon>
        <taxon>Gunneridae</taxon>
        <taxon>Pentapetalae</taxon>
        <taxon>rosids</taxon>
        <taxon>malvids</taxon>
        <taxon>Malvales</taxon>
        <taxon>Malvaceae</taxon>
        <taxon>Grewioideae</taxon>
        <taxon>Apeibeae</taxon>
        <taxon>Corchorus</taxon>
    </lineage>
</organism>
<protein>
    <submittedName>
        <fullName evidence="2">Uncharacterized protein</fullName>
    </submittedName>
</protein>
<name>A0A1R3FVN6_9ROSI</name>
<comment type="caution">
    <text evidence="2">The sequence shown here is derived from an EMBL/GenBank/DDBJ whole genome shotgun (WGS) entry which is preliminary data.</text>
</comment>
<keyword evidence="3" id="KW-1185">Reference proteome</keyword>
<evidence type="ECO:0000313" key="3">
    <source>
        <dbReference type="Proteomes" id="UP000187203"/>
    </source>
</evidence>
<reference evidence="3" key="1">
    <citation type="submission" date="2013-09" db="EMBL/GenBank/DDBJ databases">
        <title>Corchorus olitorius genome sequencing.</title>
        <authorList>
            <person name="Alam M."/>
            <person name="Haque M.S."/>
            <person name="Islam M.S."/>
            <person name="Emdad E.M."/>
            <person name="Islam M.M."/>
            <person name="Ahmed B."/>
            <person name="Halim A."/>
            <person name="Hossen Q.M.M."/>
            <person name="Hossain M.Z."/>
            <person name="Ahmed R."/>
            <person name="Khan M.M."/>
            <person name="Islam R."/>
            <person name="Rashid M.M."/>
            <person name="Khan S.A."/>
            <person name="Rahman M.S."/>
            <person name="Alam M."/>
            <person name="Yahiya A.S."/>
            <person name="Khan M.S."/>
            <person name="Azam M.S."/>
            <person name="Haque T."/>
            <person name="Lashkar M.Z.H."/>
            <person name="Akhand A.I."/>
            <person name="Morshed G."/>
            <person name="Roy S."/>
            <person name="Uddin K.S."/>
            <person name="Rabeya T."/>
            <person name="Hossain A.S."/>
            <person name="Chowdhury A."/>
            <person name="Snigdha A.R."/>
            <person name="Mortoza M.S."/>
            <person name="Matin S.A."/>
            <person name="Hoque S.M.E."/>
            <person name="Islam M.K."/>
            <person name="Roy D.K."/>
            <person name="Haider R."/>
            <person name="Moosa M.M."/>
            <person name="Elias S.M."/>
            <person name="Hasan A.M."/>
            <person name="Jahan S."/>
            <person name="Shafiuddin M."/>
            <person name="Mahmood N."/>
            <person name="Shommy N.S."/>
        </authorList>
    </citation>
    <scope>NUCLEOTIDE SEQUENCE [LARGE SCALE GENOMIC DNA]</scope>
    <source>
        <strain evidence="3">cv. O-4</strain>
    </source>
</reference>
<feature type="chain" id="PRO_5012706602" evidence="1">
    <location>
        <begin position="21"/>
        <end position="48"/>
    </location>
</feature>
<evidence type="ECO:0000313" key="2">
    <source>
        <dbReference type="EMBL" id="OMO49909.1"/>
    </source>
</evidence>
<feature type="signal peptide" evidence="1">
    <location>
        <begin position="1"/>
        <end position="20"/>
    </location>
</feature>
<proteinExistence type="predicted"/>
<dbReference type="EMBL" id="AWUE01024738">
    <property type="protein sequence ID" value="OMO49909.1"/>
    <property type="molecule type" value="Genomic_DNA"/>
</dbReference>